<evidence type="ECO:0000313" key="8">
    <source>
        <dbReference type="Proteomes" id="UP001177023"/>
    </source>
</evidence>
<dbReference type="InterPro" id="IPR001879">
    <property type="entry name" value="GPCR_2_extracellular_dom"/>
</dbReference>
<reference evidence="7" key="1">
    <citation type="submission" date="2023-06" db="EMBL/GenBank/DDBJ databases">
        <authorList>
            <person name="Delattre M."/>
        </authorList>
    </citation>
    <scope>NUCLEOTIDE SEQUENCE</scope>
    <source>
        <strain evidence="7">AF72</strain>
    </source>
</reference>
<dbReference type="SMART" id="SM00008">
    <property type="entry name" value="HormR"/>
    <property type="match status" value="1"/>
</dbReference>
<proteinExistence type="predicted"/>
<dbReference type="Pfam" id="PF00002">
    <property type="entry name" value="7tm_2"/>
    <property type="match status" value="1"/>
</dbReference>
<keyword evidence="3 5" id="KW-1133">Transmembrane helix</keyword>
<gene>
    <name evidence="7" type="ORF">MSPICULIGERA_LOCUS25914</name>
</gene>
<sequence>MSCRVGANCERLGAVRTCPSGWWGRFGECRRCDCPSAKGFAAQCHPHTGQCLCPREWWESGGRCVRCECGLGATSLECDPENGQCSCAGEAAGRRCDRCPVETQVLDPKSLRCLSLRDRCPSQIDEAVQWPTTVRGATARQSCANGQIGLATRKCGETGKWQPVQDDNCTRAEFSNLLTRASSLSAAELVATVWNASQSDQAEEWKGRNLEMARIGIGRALDMETAGESDADGGPSAHLYDHQFVHRLVEAAGQLLPNESPQRFLELPRKLEKLGEALVRLHQRRKYLDPFAVQTSQIFFSVDRLDNRDSLPKFNNFVDDRVEGFPDIRITIADDSTLAFYQIIANPRCPRCSTAIVSVSANTTQPILVEFPLREDSGWKFPECVRHSAEESEQWTVRGAVLTGLNATHAVCLFHLPGLYTIHLRADSGVLVFCGVRNAVLSFTTVSPYCWLFLYSLHLYRMLAEGNTQTSAAVCLLLGMALPCCLSVVSFLLSATCSLAPSHWLFWTIALPIALFLLLSFYACATCLLISRDKHFEVTVVKFALRKALCQHFLLEDQTDRVETLWVKGEPPKSMADEHGCTSPLLHDEYAGSRMGSGGSAAGWASGSDRVPSDPYVPLPRPVGGLSLRDNPLAPSILSPANKIFRETSEYATTGSLSRFGKYEDEMDDAYYTYQRRKQYLELYLGIKPTNDGEIRQAAPPQYVKKSHDLDCDFSKDCLWKNAGSDGLMDTSQWWLFEKTDAKQFPVQIQPGDAAPPQGTVFLVAGNTTRKAQSAVLLSAPVACQRGLANVTFNYWLYNHARVEVVAVRPELRRGRLMVLERAKSDCHFMKASGHVCSATIPAISQPFRFAIRAFNLKDNTVGSMALINGVKVDADLCSQSPFPLLFNSVALHPRPRPHPSALKDVECVDPIKGCRWTNTYSTVSEWRIGRDTDRWYELTEASRSTTKPSKSFLFLAVDPLTPKPYGVLRSQMIPCLSKTATLSFRYWLRAGTQVEVCSVDANDVPLSCAYLTEDDSPGPIQIDIEPYMKPFRFTMNVIAFDANSMGLVVVDELKFTGGHLCTEHPPLPVTTIDPPTVAHLFGLQPKPVLGQNDYRLTLDCDFSEDHCNQWVNDDGKLKYGAAPNGLEDFPLPRAIKGNVAVLILKGQDASSIRSREIPCAYNALITITYMRSEFGFLRVCALGKCVEGKKRNGTLEVQVSSEEPFEIIIEASSRKNAIIVIPSITVDGDVCPLRTVEQIMCNRLQCDFKEHTCNYESPVEKPGDRAIMMGSNGGVCSLSGQGATRCVLRSPYFDLPSPSTIVFQITQFTFGSRVLLCSDADSESDNCHELMGPRVLSPEPKKVEFAIDESVHQFSLVLYHDKADQFGAARFEVSSIEVRTAEGYQLCF</sequence>
<dbReference type="InterPro" id="IPR002049">
    <property type="entry name" value="LE_dom"/>
</dbReference>
<dbReference type="Gene3D" id="4.10.1240.10">
    <property type="entry name" value="GPCR, family 2, extracellular hormone receptor domain"/>
    <property type="match status" value="1"/>
</dbReference>
<feature type="transmembrane region" description="Helical" evidence="5">
    <location>
        <begin position="439"/>
        <end position="460"/>
    </location>
</feature>
<feature type="transmembrane region" description="Helical" evidence="5">
    <location>
        <begin position="505"/>
        <end position="530"/>
    </location>
</feature>
<dbReference type="InterPro" id="IPR036445">
    <property type="entry name" value="GPCR_2_extracell_dom_sf"/>
</dbReference>
<dbReference type="Pfam" id="PF02793">
    <property type="entry name" value="HRM"/>
    <property type="match status" value="1"/>
</dbReference>
<organism evidence="7 8">
    <name type="scientific">Mesorhabditis spiculigera</name>
    <dbReference type="NCBI Taxonomy" id="96644"/>
    <lineage>
        <taxon>Eukaryota</taxon>
        <taxon>Metazoa</taxon>
        <taxon>Ecdysozoa</taxon>
        <taxon>Nematoda</taxon>
        <taxon>Chromadorea</taxon>
        <taxon>Rhabditida</taxon>
        <taxon>Rhabditina</taxon>
        <taxon>Rhabditomorpha</taxon>
        <taxon>Rhabditoidea</taxon>
        <taxon>Rhabditidae</taxon>
        <taxon>Mesorhabditinae</taxon>
        <taxon>Mesorhabditis</taxon>
    </lineage>
</organism>
<comment type="caution">
    <text evidence="7">The sequence shown here is derived from an EMBL/GenBank/DDBJ whole genome shotgun (WGS) entry which is preliminary data.</text>
</comment>
<dbReference type="EMBL" id="CATQJA010002710">
    <property type="protein sequence ID" value="CAJ0587961.1"/>
    <property type="molecule type" value="Genomic_DNA"/>
</dbReference>
<name>A0AA36GH11_9BILA</name>
<dbReference type="PROSITE" id="PS50227">
    <property type="entry name" value="G_PROTEIN_RECEP_F2_3"/>
    <property type="match status" value="1"/>
</dbReference>
<dbReference type="InterPro" id="IPR000832">
    <property type="entry name" value="GPCR_2_secretin-like"/>
</dbReference>
<dbReference type="SUPFAM" id="SSF57184">
    <property type="entry name" value="Growth factor receptor domain"/>
    <property type="match status" value="1"/>
</dbReference>
<evidence type="ECO:0000256" key="3">
    <source>
        <dbReference type="ARBA" id="ARBA00022989"/>
    </source>
</evidence>
<dbReference type="InterPro" id="IPR009030">
    <property type="entry name" value="Growth_fac_rcpt_cys_sf"/>
</dbReference>
<keyword evidence="8" id="KW-1185">Reference proteome</keyword>
<dbReference type="CDD" id="cd00055">
    <property type="entry name" value="EGF_Lam"/>
    <property type="match status" value="1"/>
</dbReference>
<evidence type="ECO:0000313" key="7">
    <source>
        <dbReference type="EMBL" id="CAJ0587961.1"/>
    </source>
</evidence>
<feature type="transmembrane region" description="Helical" evidence="5">
    <location>
        <begin position="472"/>
        <end position="493"/>
    </location>
</feature>
<evidence type="ECO:0000256" key="2">
    <source>
        <dbReference type="ARBA" id="ARBA00022692"/>
    </source>
</evidence>
<dbReference type="GO" id="GO:0004930">
    <property type="term" value="F:G protein-coupled receptor activity"/>
    <property type="evidence" value="ECO:0007669"/>
    <property type="project" value="InterPro"/>
</dbReference>
<accession>A0AA36GH11</accession>
<protein>
    <recommendedName>
        <fullName evidence="6">G-protein coupled receptors family 2 profile 1 domain-containing protein</fullName>
    </recommendedName>
</protein>
<dbReference type="SUPFAM" id="SSF111418">
    <property type="entry name" value="Hormone receptor domain"/>
    <property type="match status" value="1"/>
</dbReference>
<dbReference type="GO" id="GO:0016020">
    <property type="term" value="C:membrane"/>
    <property type="evidence" value="ECO:0007669"/>
    <property type="project" value="UniProtKB-SubCell"/>
</dbReference>
<feature type="domain" description="G-protein coupled receptors family 2 profile 1" evidence="6">
    <location>
        <begin position="98"/>
        <end position="173"/>
    </location>
</feature>
<evidence type="ECO:0000259" key="6">
    <source>
        <dbReference type="PROSITE" id="PS50227"/>
    </source>
</evidence>
<keyword evidence="2 5" id="KW-0812">Transmembrane</keyword>
<evidence type="ECO:0000256" key="1">
    <source>
        <dbReference type="ARBA" id="ARBA00004141"/>
    </source>
</evidence>
<comment type="subcellular location">
    <subcellularLocation>
        <location evidence="1">Membrane</location>
        <topology evidence="1">Multi-pass membrane protein</topology>
    </subcellularLocation>
</comment>
<evidence type="ECO:0000256" key="5">
    <source>
        <dbReference type="SAM" id="Phobius"/>
    </source>
</evidence>
<feature type="non-terminal residue" evidence="7">
    <location>
        <position position="1389"/>
    </location>
</feature>
<dbReference type="Proteomes" id="UP001177023">
    <property type="component" value="Unassembled WGS sequence"/>
</dbReference>
<dbReference type="InterPro" id="IPR013320">
    <property type="entry name" value="ConA-like_dom_sf"/>
</dbReference>
<keyword evidence="4 5" id="KW-0472">Membrane</keyword>
<dbReference type="SUPFAM" id="SSF49899">
    <property type="entry name" value="Concanavalin A-like lectins/glucanases"/>
    <property type="match status" value="2"/>
</dbReference>
<evidence type="ECO:0000256" key="4">
    <source>
        <dbReference type="ARBA" id="ARBA00023136"/>
    </source>
</evidence>